<dbReference type="GO" id="GO:0000278">
    <property type="term" value="P:mitotic cell cycle"/>
    <property type="evidence" value="ECO:0007669"/>
    <property type="project" value="TreeGrafter"/>
</dbReference>
<protein>
    <recommendedName>
        <fullName evidence="6">Spindle pole body component</fullName>
    </recommendedName>
</protein>
<dbReference type="GO" id="GO:0051225">
    <property type="term" value="P:spindle assembly"/>
    <property type="evidence" value="ECO:0007669"/>
    <property type="project" value="TreeGrafter"/>
</dbReference>
<keyword evidence="4 6" id="KW-0493">Microtubule</keyword>
<proteinExistence type="inferred from homology"/>
<evidence type="ECO:0000259" key="8">
    <source>
        <dbReference type="Pfam" id="PF04130"/>
    </source>
</evidence>
<evidence type="ECO:0000259" key="9">
    <source>
        <dbReference type="Pfam" id="PF17681"/>
    </source>
</evidence>
<evidence type="ECO:0000256" key="6">
    <source>
        <dbReference type="RuleBase" id="RU363050"/>
    </source>
</evidence>
<dbReference type="VEuPathDB" id="FungiDB:HMPREF1120_00982"/>
<dbReference type="InterPro" id="IPR041470">
    <property type="entry name" value="GCP_N"/>
</dbReference>
<dbReference type="GO" id="GO:0051011">
    <property type="term" value="F:microtubule minus-end binding"/>
    <property type="evidence" value="ECO:0007669"/>
    <property type="project" value="TreeGrafter"/>
</dbReference>
<dbReference type="GO" id="GO:0007020">
    <property type="term" value="P:microtubule nucleation"/>
    <property type="evidence" value="ECO:0007669"/>
    <property type="project" value="InterPro"/>
</dbReference>
<feature type="region of interest" description="Disordered" evidence="7">
    <location>
        <begin position="489"/>
        <end position="508"/>
    </location>
</feature>
<dbReference type="GO" id="GO:0000922">
    <property type="term" value="C:spindle pole"/>
    <property type="evidence" value="ECO:0007669"/>
    <property type="project" value="InterPro"/>
</dbReference>
<dbReference type="GO" id="GO:0000930">
    <property type="term" value="C:gamma-tubulin complex"/>
    <property type="evidence" value="ECO:0007669"/>
    <property type="project" value="TreeGrafter"/>
</dbReference>
<dbReference type="HOGENOM" id="CLU_005595_0_0_1"/>
<gene>
    <name evidence="10" type="ORF">HMPREF1120_00982</name>
</gene>
<keyword evidence="3 6" id="KW-0963">Cytoplasm</keyword>
<dbReference type="EMBL" id="JH226130">
    <property type="protein sequence ID" value="EHY52774.1"/>
    <property type="molecule type" value="Genomic_DNA"/>
</dbReference>
<dbReference type="STRING" id="858893.H6BL25"/>
<accession>H6BL25</accession>
<evidence type="ECO:0000256" key="5">
    <source>
        <dbReference type="ARBA" id="ARBA00023212"/>
    </source>
</evidence>
<dbReference type="Pfam" id="PF04130">
    <property type="entry name" value="GCP_C_terminal"/>
    <property type="match status" value="1"/>
</dbReference>
<evidence type="ECO:0000256" key="2">
    <source>
        <dbReference type="ARBA" id="ARBA00010337"/>
    </source>
</evidence>
<dbReference type="GO" id="GO:0044732">
    <property type="term" value="C:mitotic spindle pole body"/>
    <property type="evidence" value="ECO:0007669"/>
    <property type="project" value="TreeGrafter"/>
</dbReference>
<evidence type="ECO:0000313" key="10">
    <source>
        <dbReference type="EMBL" id="EHY52774.1"/>
    </source>
</evidence>
<name>H6BL25_EXODN</name>
<evidence type="ECO:0000256" key="1">
    <source>
        <dbReference type="ARBA" id="ARBA00004267"/>
    </source>
</evidence>
<dbReference type="OrthoDB" id="78652at2759"/>
<dbReference type="GO" id="GO:0043015">
    <property type="term" value="F:gamma-tubulin binding"/>
    <property type="evidence" value="ECO:0007669"/>
    <property type="project" value="InterPro"/>
</dbReference>
<comment type="subcellular location">
    <subcellularLocation>
        <location evidence="1 6">Cytoplasm</location>
        <location evidence="1 6">Cytoskeleton</location>
        <location evidence="1 6">Microtubule organizing center</location>
    </subcellularLocation>
</comment>
<dbReference type="PANTHER" id="PTHR19302">
    <property type="entry name" value="GAMMA TUBULIN COMPLEX PROTEIN"/>
    <property type="match status" value="1"/>
</dbReference>
<dbReference type="Proteomes" id="UP000007304">
    <property type="component" value="Unassembled WGS sequence"/>
</dbReference>
<feature type="compositionally biased region" description="Low complexity" evidence="7">
    <location>
        <begin position="558"/>
        <end position="573"/>
    </location>
</feature>
<feature type="domain" description="Gamma tubulin complex component protein N-terminal" evidence="9">
    <location>
        <begin position="2"/>
        <end position="282"/>
    </location>
</feature>
<dbReference type="InterPro" id="IPR042241">
    <property type="entry name" value="GCP_C_sf"/>
</dbReference>
<feature type="compositionally biased region" description="Polar residues" evidence="7">
    <location>
        <begin position="587"/>
        <end position="596"/>
    </location>
</feature>
<feature type="region of interest" description="Disordered" evidence="7">
    <location>
        <begin position="556"/>
        <end position="601"/>
    </location>
</feature>
<sequence length="770" mass="85162">MLHEILLSLSGFGSPLWSQARSVEDSDGDGFSQYTSPPERAMLDILARLCDLHVKIRDTATRLSTSHRSMVCRAVSSSIVEEHLCNFVDKIVEVESSILKKDAGYVGAYDVVPLSTIFSEFAPWTRRLEWLWSVVQRLIAKSSNARGQTFVSAAIVLDYLERETHTGYSDIEDMAIMLLTVAQKAWMRSASFWVLYGDLPTSGAEDFCVKANPSPTSALDAFSIDSSLTPRFLTPVAACALLSTGSALHQLRSQSSSSAVSLKGSVDSSMTLMPKHASLLQSLRFPISPPLLENLLASLDRSISENALSQILPRHSVMQILQVILRYVLLDHGEFAVSLVAHADERVNSRQQRRTATGPPRKSGRLDDLAIQEAELNGILSKAMADMATFHANDDLDDGIWALAKKTLSLKLAETTSEPQLISTLLPNPTGLFITIPPSSPLHIFLSTHDIHQYSVLNGYLLSIRRAGIHLSELWKLSYHRRCYPAPVGASRPGQTGPANRRVRDNSRTLRTRRHWTCAGKALFMINELQVYLQGEVIQSSWAHFQKWINGEDTTGLSTAKSSRPGSASSAGGRQKAKSTMAELPSDSGSTTTHAQAPNDPRALAEAHRAFLHALSDALLITNKDFTSRLKHLLGQLDHFIALFLRLQTVWEGLDMQEDDGVLDAFADHAKDEREVFAEMDRTTDTIESTLLEIVKTIRDVEKQKRSGLGRDTPVDRTNDLELNLDNTKFVPWQARTVDRLVMKLDSLAGRHDEDDDGLGSGIVDVYDDD</sequence>
<keyword evidence="5 6" id="KW-0206">Cytoskeleton</keyword>
<feature type="domain" description="Gamma tubulin complex component C-terminal" evidence="8">
    <location>
        <begin position="320"/>
        <end position="746"/>
    </location>
</feature>
<dbReference type="eggNOG" id="KOG2065">
    <property type="taxonomic scope" value="Eukaryota"/>
</dbReference>
<dbReference type="GeneID" id="20305621"/>
<organism evidence="10 11">
    <name type="scientific">Exophiala dermatitidis (strain ATCC 34100 / CBS 525.76 / NIH/UT8656)</name>
    <name type="common">Black yeast</name>
    <name type="synonym">Wangiella dermatitidis</name>
    <dbReference type="NCBI Taxonomy" id="858893"/>
    <lineage>
        <taxon>Eukaryota</taxon>
        <taxon>Fungi</taxon>
        <taxon>Dikarya</taxon>
        <taxon>Ascomycota</taxon>
        <taxon>Pezizomycotina</taxon>
        <taxon>Eurotiomycetes</taxon>
        <taxon>Chaetothyriomycetidae</taxon>
        <taxon>Chaetothyriales</taxon>
        <taxon>Herpotrichiellaceae</taxon>
        <taxon>Exophiala</taxon>
    </lineage>
</organism>
<dbReference type="PANTHER" id="PTHR19302:SF27">
    <property type="entry name" value="GAMMA-TUBULIN COMPLEX COMPONENT 4"/>
    <property type="match status" value="1"/>
</dbReference>
<evidence type="ECO:0000256" key="4">
    <source>
        <dbReference type="ARBA" id="ARBA00022701"/>
    </source>
</evidence>
<dbReference type="GO" id="GO:0005874">
    <property type="term" value="C:microtubule"/>
    <property type="evidence" value="ECO:0007669"/>
    <property type="project" value="UniProtKB-KW"/>
</dbReference>
<evidence type="ECO:0000313" key="11">
    <source>
        <dbReference type="Proteomes" id="UP000007304"/>
    </source>
</evidence>
<reference evidence="10" key="1">
    <citation type="submission" date="2011-07" db="EMBL/GenBank/DDBJ databases">
        <title>The Genome Sequence of Exophiala (Wangiella) dermatitidis NIH/UT8656.</title>
        <authorList>
            <consortium name="The Broad Institute Genome Sequencing Platform"/>
            <person name="Cuomo C."/>
            <person name="Wang Z."/>
            <person name="Hunicke-Smith S."/>
            <person name="Szanislo P.J."/>
            <person name="Earl A."/>
            <person name="Young S.K."/>
            <person name="Zeng Q."/>
            <person name="Gargeya S."/>
            <person name="Fitzgerald M."/>
            <person name="Haas B."/>
            <person name="Abouelleil A."/>
            <person name="Alvarado L."/>
            <person name="Arachchi H.M."/>
            <person name="Berlin A."/>
            <person name="Brown A."/>
            <person name="Chapman S.B."/>
            <person name="Chen Z."/>
            <person name="Dunbar C."/>
            <person name="Freedman E."/>
            <person name="Gearin G."/>
            <person name="Gellesch M."/>
            <person name="Goldberg J."/>
            <person name="Griggs A."/>
            <person name="Gujja S."/>
            <person name="Heiman D."/>
            <person name="Howarth C."/>
            <person name="Larson L."/>
            <person name="Lui A."/>
            <person name="MacDonald P.J.P."/>
            <person name="Montmayeur A."/>
            <person name="Murphy C."/>
            <person name="Neiman D."/>
            <person name="Pearson M."/>
            <person name="Priest M."/>
            <person name="Roberts A."/>
            <person name="Saif S."/>
            <person name="Shea T."/>
            <person name="Shenoy N."/>
            <person name="Sisk P."/>
            <person name="Stolte C."/>
            <person name="Sykes S."/>
            <person name="Wortman J."/>
            <person name="Nusbaum C."/>
            <person name="Birren B."/>
        </authorList>
    </citation>
    <scope>NUCLEOTIDE SEQUENCE</scope>
    <source>
        <strain evidence="10">NIH/UT8656</strain>
    </source>
</reference>
<comment type="similarity">
    <text evidence="2 6">Belongs to the TUBGCP family.</text>
</comment>
<evidence type="ECO:0000256" key="7">
    <source>
        <dbReference type="SAM" id="MobiDB-lite"/>
    </source>
</evidence>
<dbReference type="GO" id="GO:0031122">
    <property type="term" value="P:cytoplasmic microtubule organization"/>
    <property type="evidence" value="ECO:0007669"/>
    <property type="project" value="TreeGrafter"/>
</dbReference>
<keyword evidence="11" id="KW-1185">Reference proteome</keyword>
<dbReference type="InterPro" id="IPR007259">
    <property type="entry name" value="GCP"/>
</dbReference>
<dbReference type="AlphaFoldDB" id="H6BL25"/>
<dbReference type="EMBL" id="JH226130">
    <property type="protein sequence ID" value="EHY52773.1"/>
    <property type="molecule type" value="Genomic_DNA"/>
</dbReference>
<evidence type="ECO:0000256" key="3">
    <source>
        <dbReference type="ARBA" id="ARBA00022490"/>
    </source>
</evidence>
<dbReference type="InterPro" id="IPR040457">
    <property type="entry name" value="GCP_C"/>
</dbReference>
<dbReference type="GO" id="GO:0051321">
    <property type="term" value="P:meiotic cell cycle"/>
    <property type="evidence" value="ECO:0007669"/>
    <property type="project" value="TreeGrafter"/>
</dbReference>
<dbReference type="Pfam" id="PF17681">
    <property type="entry name" value="GCP_N_terminal"/>
    <property type="match status" value="1"/>
</dbReference>
<dbReference type="RefSeq" id="XP_009153234.1">
    <property type="nucleotide sequence ID" value="XM_009154986.1"/>
</dbReference>
<dbReference type="RefSeq" id="XP_009153235.1">
    <property type="nucleotide sequence ID" value="XM_009154987.1"/>
</dbReference>
<dbReference type="Gene3D" id="1.20.120.1900">
    <property type="entry name" value="Gamma-tubulin complex, C-terminal domain"/>
    <property type="match status" value="1"/>
</dbReference>